<keyword evidence="7 12" id="KW-0573">Peptidoglycan synthesis</keyword>
<dbReference type="Pfam" id="PF10555">
    <property type="entry name" value="MraY_sig1"/>
    <property type="match status" value="1"/>
</dbReference>
<feature type="transmembrane region" description="Helical" evidence="12">
    <location>
        <begin position="22"/>
        <end position="48"/>
    </location>
</feature>
<dbReference type="GO" id="GO:0008360">
    <property type="term" value="P:regulation of cell shape"/>
    <property type="evidence" value="ECO:0007669"/>
    <property type="project" value="UniProtKB-KW"/>
</dbReference>
<dbReference type="PANTHER" id="PTHR22926">
    <property type="entry name" value="PHOSPHO-N-ACETYLMURAMOYL-PENTAPEPTIDE-TRANSFERASE"/>
    <property type="match status" value="1"/>
</dbReference>
<comment type="similarity">
    <text evidence="2 12">Belongs to the glycosyltransferase 4 family. MraY subfamily.</text>
</comment>
<keyword evidence="5 12" id="KW-0812">Transmembrane</keyword>
<evidence type="ECO:0000256" key="8">
    <source>
        <dbReference type="ARBA" id="ARBA00022989"/>
    </source>
</evidence>
<organism evidence="15 16">
    <name type="scientific">Candidatus Erwinia haradaeae</name>
    <dbReference type="NCBI Taxonomy" id="1922217"/>
    <lineage>
        <taxon>Bacteria</taxon>
        <taxon>Pseudomonadati</taxon>
        <taxon>Pseudomonadota</taxon>
        <taxon>Gammaproteobacteria</taxon>
        <taxon>Enterobacterales</taxon>
        <taxon>Erwiniaceae</taxon>
        <taxon>Erwinia</taxon>
    </lineage>
</organism>
<evidence type="ECO:0000256" key="4">
    <source>
        <dbReference type="ARBA" id="ARBA00022679"/>
    </source>
</evidence>
<evidence type="ECO:0000313" key="15">
    <source>
        <dbReference type="EMBL" id="VFP79841.1"/>
    </source>
</evidence>
<keyword evidence="3 12" id="KW-0132">Cell division</keyword>
<feature type="transmembrane region" description="Helical" evidence="12">
    <location>
        <begin position="164"/>
        <end position="185"/>
    </location>
</feature>
<feature type="binding site" evidence="14">
    <location>
        <position position="192"/>
    </location>
    <ligand>
        <name>Mg(2+)</name>
        <dbReference type="ChEBI" id="CHEBI:18420"/>
    </ligand>
</feature>
<name>A0A451D2H0_9GAMM</name>
<comment type="function">
    <text evidence="12">Catalyzes the initial step of the lipid cycle reactions in the biosynthesis of the cell wall peptidoglycan: transfers peptidoglycan precursor phospho-MurNAc-pentapeptide from UDP-MurNAc-pentapeptide onto the lipid carrier undecaprenyl phosphate, yielding undecaprenyl-pyrophosphoryl-MurNAc-pentapeptide, known as lipid I.</text>
</comment>
<feature type="transmembrane region" description="Helical" evidence="12">
    <location>
        <begin position="97"/>
        <end position="114"/>
    </location>
</feature>
<feature type="transmembrane region" description="Helical" evidence="12">
    <location>
        <begin position="69"/>
        <end position="91"/>
    </location>
</feature>
<dbReference type="HAMAP" id="MF_00038">
    <property type="entry name" value="MraY"/>
    <property type="match status" value="1"/>
</dbReference>
<dbReference type="PROSITE" id="PS01348">
    <property type="entry name" value="MRAY_2"/>
    <property type="match status" value="1"/>
</dbReference>
<dbReference type="PANTHER" id="PTHR22926:SF5">
    <property type="entry name" value="PHOSPHO-N-ACETYLMURAMOYL-PENTAPEPTIDE-TRANSFERASE HOMOLOG"/>
    <property type="match status" value="1"/>
</dbReference>
<evidence type="ECO:0000256" key="1">
    <source>
        <dbReference type="ARBA" id="ARBA00004141"/>
    </source>
</evidence>
<feature type="transmembrane region" description="Helical" evidence="12">
    <location>
        <begin position="290"/>
        <end position="311"/>
    </location>
</feature>
<dbReference type="InterPro" id="IPR000715">
    <property type="entry name" value="Glycosyl_transferase_4"/>
</dbReference>
<dbReference type="AlphaFoldDB" id="A0A451D2H0"/>
<dbReference type="EC" id="2.7.8.13" evidence="12 13"/>
<keyword evidence="4 12" id="KW-0808">Transferase</keyword>
<evidence type="ECO:0000256" key="2">
    <source>
        <dbReference type="ARBA" id="ARBA00005583"/>
    </source>
</evidence>
<keyword evidence="12 14" id="KW-0479">Metal-binding</keyword>
<keyword evidence="8 12" id="KW-1133">Transmembrane helix</keyword>
<protein>
    <recommendedName>
        <fullName evidence="12 13">Phospho-N-acetylmuramoyl-pentapeptide-transferase</fullName>
        <ecNumber evidence="12 13">2.7.8.13</ecNumber>
    </recommendedName>
    <alternativeName>
        <fullName evidence="12">UDP-MurNAc-pentapeptide phosphotransferase</fullName>
    </alternativeName>
</protein>
<dbReference type="GO" id="GO:0046872">
    <property type="term" value="F:metal ion binding"/>
    <property type="evidence" value="ECO:0007669"/>
    <property type="project" value="UniProtKB-KW"/>
</dbReference>
<dbReference type="UniPathway" id="UPA00219"/>
<feature type="transmembrane region" description="Helical" evidence="12">
    <location>
        <begin position="263"/>
        <end position="284"/>
    </location>
</feature>
<dbReference type="GO" id="GO:0071555">
    <property type="term" value="P:cell wall organization"/>
    <property type="evidence" value="ECO:0007669"/>
    <property type="project" value="UniProtKB-KW"/>
</dbReference>
<dbReference type="NCBIfam" id="TIGR00445">
    <property type="entry name" value="mraY"/>
    <property type="match status" value="1"/>
</dbReference>
<feature type="binding site" evidence="14">
    <location>
        <position position="267"/>
    </location>
    <ligand>
        <name>Mg(2+)</name>
        <dbReference type="ChEBI" id="CHEBI:18420"/>
    </ligand>
</feature>
<dbReference type="GO" id="GO:0009252">
    <property type="term" value="P:peptidoglycan biosynthetic process"/>
    <property type="evidence" value="ECO:0007669"/>
    <property type="project" value="UniProtKB-UniRule"/>
</dbReference>
<comment type="catalytic activity">
    <reaction evidence="12">
        <text>UDP-N-acetyl-alpha-D-muramoyl-L-alanyl-gamma-D-glutamyl-meso-2,6-diaminopimeloyl-D-alanyl-D-alanine + di-trans,octa-cis-undecaprenyl phosphate = di-trans,octa-cis-undecaprenyl diphospho-N-acetyl-alpha-D-muramoyl-L-alanyl-D-glutamyl-meso-2,6-diaminopimeloyl-D-alanyl-D-alanine + UMP</text>
        <dbReference type="Rhea" id="RHEA:28386"/>
        <dbReference type="ChEBI" id="CHEBI:57865"/>
        <dbReference type="ChEBI" id="CHEBI:60392"/>
        <dbReference type="ChEBI" id="CHEBI:61386"/>
        <dbReference type="ChEBI" id="CHEBI:61387"/>
        <dbReference type="EC" id="2.7.8.13"/>
    </reaction>
</comment>
<comment type="subcellular location">
    <subcellularLocation>
        <location evidence="12">Cell membrane</location>
        <topology evidence="12">Multi-pass membrane protein</topology>
    </subcellularLocation>
    <subcellularLocation>
        <location evidence="1">Membrane</location>
        <topology evidence="1">Multi-pass membrane protein</topology>
    </subcellularLocation>
</comment>
<feature type="transmembrane region" description="Helical" evidence="12">
    <location>
        <begin position="134"/>
        <end position="152"/>
    </location>
</feature>
<comment type="cofactor">
    <cofactor evidence="12 14">
        <name>Mg(2+)</name>
        <dbReference type="ChEBI" id="CHEBI:18420"/>
    </cofactor>
</comment>
<accession>A0A451D2H0</accession>
<dbReference type="RefSeq" id="WP_157993588.1">
    <property type="nucleotide sequence ID" value="NZ_LR217703.1"/>
</dbReference>
<evidence type="ECO:0000256" key="11">
    <source>
        <dbReference type="ARBA" id="ARBA00023316"/>
    </source>
</evidence>
<dbReference type="GO" id="GO:0051992">
    <property type="term" value="F:UDP-N-acetylmuramoyl-L-alanyl-D-glutamyl-meso-2,6-diaminopimelyl-D-alanyl-D-alanine:undecaprenyl-phosphate transferase activity"/>
    <property type="evidence" value="ECO:0007669"/>
    <property type="project" value="RHEA"/>
</dbReference>
<keyword evidence="12 14" id="KW-0460">Magnesium</keyword>
<feature type="transmembrane region" description="Helical" evidence="12">
    <location>
        <begin position="239"/>
        <end position="256"/>
    </location>
</feature>
<evidence type="ECO:0000256" key="14">
    <source>
        <dbReference type="PIRSR" id="PIRSR600715-1"/>
    </source>
</evidence>
<evidence type="ECO:0000256" key="12">
    <source>
        <dbReference type="HAMAP-Rule" id="MF_00038"/>
    </source>
</evidence>
<dbReference type="EMBL" id="LR217703">
    <property type="protein sequence ID" value="VFP79841.1"/>
    <property type="molecule type" value="Genomic_DNA"/>
</dbReference>
<dbReference type="CDD" id="cd06852">
    <property type="entry name" value="GT_MraY"/>
    <property type="match status" value="1"/>
</dbReference>
<feature type="transmembrane region" description="Helical" evidence="12">
    <location>
        <begin position="338"/>
        <end position="357"/>
    </location>
</feature>
<dbReference type="OrthoDB" id="9805475at2"/>
<dbReference type="PROSITE" id="PS01347">
    <property type="entry name" value="MRAY_1"/>
    <property type="match status" value="1"/>
</dbReference>
<dbReference type="GO" id="GO:0005886">
    <property type="term" value="C:plasma membrane"/>
    <property type="evidence" value="ECO:0007669"/>
    <property type="project" value="UniProtKB-SubCell"/>
</dbReference>
<gene>
    <name evidence="12 15" type="primary">mraY</name>
    <name evidence="15" type="ORF">ERCICUMA2628_382</name>
</gene>
<evidence type="ECO:0000313" key="16">
    <source>
        <dbReference type="Proteomes" id="UP000294412"/>
    </source>
</evidence>
<dbReference type="Proteomes" id="UP000294412">
    <property type="component" value="Chromosome"/>
</dbReference>
<dbReference type="InterPro" id="IPR018480">
    <property type="entry name" value="PNAcMuramoyl-5peptid_Trfase_CS"/>
</dbReference>
<keyword evidence="9 12" id="KW-0472">Membrane</keyword>
<evidence type="ECO:0000256" key="3">
    <source>
        <dbReference type="ARBA" id="ARBA00022618"/>
    </source>
</evidence>
<keyword evidence="12" id="KW-1003">Cell membrane</keyword>
<comment type="pathway">
    <text evidence="12">Cell wall biogenesis; peptidoglycan biosynthesis.</text>
</comment>
<evidence type="ECO:0000256" key="13">
    <source>
        <dbReference type="NCBIfam" id="TIGR00445"/>
    </source>
</evidence>
<evidence type="ECO:0000256" key="7">
    <source>
        <dbReference type="ARBA" id="ARBA00022984"/>
    </source>
</evidence>
<keyword evidence="10 12" id="KW-0131">Cell cycle</keyword>
<dbReference type="GO" id="GO:0008963">
    <property type="term" value="F:phospho-N-acetylmuramoyl-pentapeptide-transferase activity"/>
    <property type="evidence" value="ECO:0007669"/>
    <property type="project" value="UniProtKB-UniRule"/>
</dbReference>
<dbReference type="Pfam" id="PF00953">
    <property type="entry name" value="Glycos_transf_4"/>
    <property type="match status" value="1"/>
</dbReference>
<evidence type="ECO:0000256" key="5">
    <source>
        <dbReference type="ARBA" id="ARBA00022692"/>
    </source>
</evidence>
<proteinExistence type="inferred from homology"/>
<evidence type="ECO:0000256" key="10">
    <source>
        <dbReference type="ARBA" id="ARBA00023306"/>
    </source>
</evidence>
<reference evidence="15 16" key="1">
    <citation type="submission" date="2019-02" db="EMBL/GenBank/DDBJ databases">
        <authorList>
            <person name="Manzano-Marin A."/>
            <person name="Manzano-Marin A."/>
        </authorList>
    </citation>
    <scope>NUCLEOTIDE SEQUENCE [LARGE SCALE GENOMIC DNA]</scope>
    <source>
        <strain evidence="15 16">ErCicuneomaculata</strain>
    </source>
</reference>
<evidence type="ECO:0000256" key="9">
    <source>
        <dbReference type="ARBA" id="ARBA00023136"/>
    </source>
</evidence>
<evidence type="ECO:0000256" key="6">
    <source>
        <dbReference type="ARBA" id="ARBA00022960"/>
    </source>
</evidence>
<dbReference type="InterPro" id="IPR003524">
    <property type="entry name" value="PNAcMuramoyl-5peptid_Trfase"/>
</dbReference>
<dbReference type="GO" id="GO:0051301">
    <property type="term" value="P:cell division"/>
    <property type="evidence" value="ECO:0007669"/>
    <property type="project" value="UniProtKB-KW"/>
</dbReference>
<feature type="transmembrane region" description="Helical" evidence="12">
    <location>
        <begin position="197"/>
        <end position="219"/>
    </location>
</feature>
<keyword evidence="6 12" id="KW-0133">Cell shape</keyword>
<keyword evidence="11 12" id="KW-0961">Cell wall biogenesis/degradation</keyword>
<sequence length="360" mass="40075">MLIYLAENLMMISSRFYVIFDLLYRAIFSLFTSFFICLWIGPPFIAYLQRISYSQAIRINGPQAHLQKSGTPTMGGLIILFAIIISVLLWANIFNKYIYYVLFILISYGAIGFIDDYKKVINKNTIGLTVYVKYSLQSFIAIVISFIIYIIGENTCATALIIPFVTHVIPQTGMLYLPLTYIVIVGTSNAVNITDGLDGLAIMLTILIAAGLALISLATGNEKYATYFNIPYLNYANELIIVCTAICGAGLGFLWFNTYPAQIFMGDVGSLSLGATLGIISILLCQSFLLIIMGGVFVIETLSVILQVVSFKLCGQRIFRMAPLHHHYELQGCPESRIIIRLWIISLMLVLIGLISLKVR</sequence>